<sequence>MEKYKLIIADDDHPSRLILSHFIQLFPQYEIVCEAADGEELIQRFMKKIPDIVLVDVDMPKINGMEAMKICKEIHPSLQVIFTTGYDEFAVEAFNLSATDYIVKPIERTRLFTALEKAKKAIEIEKKLLNKHPFKEIKKLSIKSNQTFHYISSDDILFIEKNGRKTVFHTAEHQHETNESLQEIEGKLPCNFYKTHRSYIVNLKKIIKIEPQGETYAAHFSGSDKVAYISKLKIQEVHGLLRA</sequence>
<dbReference type="STRING" id="33936.AZI98_17665"/>
<organism evidence="1 2">
    <name type="scientific">Aeribacillus pallidus</name>
    <dbReference type="NCBI Taxonomy" id="33936"/>
    <lineage>
        <taxon>Bacteria</taxon>
        <taxon>Bacillati</taxon>
        <taxon>Bacillota</taxon>
        <taxon>Bacilli</taxon>
        <taxon>Bacillales</taxon>
        <taxon>Bacillaceae</taxon>
        <taxon>Aeribacillus</taxon>
    </lineage>
</organism>
<dbReference type="OrthoDB" id="3190595at2"/>
<accession>A0A161XZS2</accession>
<proteinExistence type="predicted"/>
<dbReference type="GeneID" id="301126041"/>
<dbReference type="GO" id="GO:0000156">
    <property type="term" value="F:phosphorelay response regulator activity"/>
    <property type="evidence" value="ECO:0007669"/>
    <property type="project" value="InterPro"/>
</dbReference>
<comment type="caution">
    <text evidence="1">The sequence shown here is derived from an EMBL/GenBank/DDBJ whole genome shotgun (WGS) entry which is preliminary data.</text>
</comment>
<reference evidence="1 2" key="1">
    <citation type="submission" date="2016-04" db="EMBL/GenBank/DDBJ databases">
        <title>Draft genome sequence of Aeribacillus pallidus 8m3 from petroleum reservoir.</title>
        <authorList>
            <person name="Poltaraus A.B."/>
            <person name="Nazina T.N."/>
            <person name="Tourova T.P."/>
            <person name="Malakho S.M."/>
            <person name="Korshunova A.V."/>
            <person name="Sokolova D.S."/>
        </authorList>
    </citation>
    <scope>NUCLEOTIDE SEQUENCE [LARGE SCALE GENOMIC DNA]</scope>
    <source>
        <strain evidence="1 2">8m3</strain>
    </source>
</reference>
<dbReference type="Pfam" id="PF04397">
    <property type="entry name" value="LytTR"/>
    <property type="match status" value="1"/>
</dbReference>
<name>A0A161XZS2_9BACI</name>
<dbReference type="Proteomes" id="UP000076476">
    <property type="component" value="Unassembled WGS sequence"/>
</dbReference>
<dbReference type="PANTHER" id="PTHR37299">
    <property type="entry name" value="TRANSCRIPTIONAL REGULATOR-RELATED"/>
    <property type="match status" value="1"/>
</dbReference>
<protein>
    <submittedName>
        <fullName evidence="1">DNA-binding response regulator</fullName>
    </submittedName>
</protein>
<dbReference type="RefSeq" id="WP_063389570.1">
    <property type="nucleotide sequence ID" value="NZ_LVHY01000002.1"/>
</dbReference>
<keyword evidence="2" id="KW-1185">Reference proteome</keyword>
<dbReference type="SMART" id="SM00448">
    <property type="entry name" value="REC"/>
    <property type="match status" value="1"/>
</dbReference>
<gene>
    <name evidence="1" type="ORF">AZI98_17665</name>
</gene>
<dbReference type="Pfam" id="PF00072">
    <property type="entry name" value="Response_reg"/>
    <property type="match status" value="1"/>
</dbReference>
<accession>A0A164BTF6</accession>
<dbReference type="InterPro" id="IPR007492">
    <property type="entry name" value="LytTR_DNA-bd_dom"/>
</dbReference>
<dbReference type="InterPro" id="IPR046947">
    <property type="entry name" value="LytR-like"/>
</dbReference>
<evidence type="ECO:0000313" key="1">
    <source>
        <dbReference type="EMBL" id="KZN94822.1"/>
    </source>
</evidence>
<dbReference type="Gene3D" id="2.40.50.1020">
    <property type="entry name" value="LytTr DNA-binding domain"/>
    <property type="match status" value="1"/>
</dbReference>
<dbReference type="EMBL" id="LWBR01000075">
    <property type="protein sequence ID" value="KZN94822.1"/>
    <property type="molecule type" value="Genomic_DNA"/>
</dbReference>
<dbReference type="InterPro" id="IPR011006">
    <property type="entry name" value="CheY-like_superfamily"/>
</dbReference>
<keyword evidence="1" id="KW-0238">DNA-binding</keyword>
<dbReference type="SUPFAM" id="SSF52172">
    <property type="entry name" value="CheY-like"/>
    <property type="match status" value="1"/>
</dbReference>
<dbReference type="PROSITE" id="PS50930">
    <property type="entry name" value="HTH_LYTTR"/>
    <property type="match status" value="1"/>
</dbReference>
<evidence type="ECO:0000313" key="2">
    <source>
        <dbReference type="Proteomes" id="UP000076476"/>
    </source>
</evidence>
<dbReference type="Gene3D" id="3.40.50.2300">
    <property type="match status" value="1"/>
</dbReference>
<dbReference type="GO" id="GO:0003677">
    <property type="term" value="F:DNA binding"/>
    <property type="evidence" value="ECO:0007669"/>
    <property type="project" value="UniProtKB-KW"/>
</dbReference>
<dbReference type="AlphaFoldDB" id="A0A161XZS2"/>
<dbReference type="PANTHER" id="PTHR37299:SF1">
    <property type="entry name" value="STAGE 0 SPORULATION PROTEIN A HOMOLOG"/>
    <property type="match status" value="1"/>
</dbReference>
<dbReference type="SMART" id="SM00850">
    <property type="entry name" value="LytTR"/>
    <property type="match status" value="1"/>
</dbReference>
<dbReference type="PROSITE" id="PS50110">
    <property type="entry name" value="RESPONSE_REGULATORY"/>
    <property type="match status" value="1"/>
</dbReference>
<dbReference type="InterPro" id="IPR001789">
    <property type="entry name" value="Sig_transdc_resp-reg_receiver"/>
</dbReference>